<dbReference type="PANTHER" id="PTHR31845:SF32">
    <property type="entry name" value="MISCELLANEOUS ZN(II)2CYS6 TRANSCRIPTION FACTOR (EUROFUNG)-RELATED"/>
    <property type="match status" value="1"/>
</dbReference>
<protein>
    <recommendedName>
        <fullName evidence="7">Zn(2)-C6 fungal-type domain-containing protein</fullName>
    </recommendedName>
</protein>
<organism evidence="8 9">
    <name type="scientific">Mollisia scopiformis</name>
    <name type="common">Conifer needle endophyte fungus</name>
    <name type="synonym">Phialocephala scopiformis</name>
    <dbReference type="NCBI Taxonomy" id="149040"/>
    <lineage>
        <taxon>Eukaryota</taxon>
        <taxon>Fungi</taxon>
        <taxon>Dikarya</taxon>
        <taxon>Ascomycota</taxon>
        <taxon>Pezizomycotina</taxon>
        <taxon>Leotiomycetes</taxon>
        <taxon>Helotiales</taxon>
        <taxon>Mollisiaceae</taxon>
        <taxon>Mollisia</taxon>
    </lineage>
</organism>
<dbReference type="PROSITE" id="PS00463">
    <property type="entry name" value="ZN2_CY6_FUNGAL_1"/>
    <property type="match status" value="1"/>
</dbReference>
<dbReference type="GO" id="GO:0008270">
    <property type="term" value="F:zinc ion binding"/>
    <property type="evidence" value="ECO:0007669"/>
    <property type="project" value="InterPro"/>
</dbReference>
<keyword evidence="2" id="KW-0805">Transcription regulation</keyword>
<dbReference type="GeneID" id="28830663"/>
<dbReference type="EMBL" id="KQ947442">
    <property type="protein sequence ID" value="KUJ06980.1"/>
    <property type="molecule type" value="Genomic_DNA"/>
</dbReference>
<evidence type="ECO:0000256" key="1">
    <source>
        <dbReference type="ARBA" id="ARBA00004123"/>
    </source>
</evidence>
<dbReference type="Gene3D" id="4.10.240.10">
    <property type="entry name" value="Zn(2)-C6 fungal-type DNA-binding domain"/>
    <property type="match status" value="1"/>
</dbReference>
<evidence type="ECO:0000313" key="8">
    <source>
        <dbReference type="EMBL" id="KUJ06980.1"/>
    </source>
</evidence>
<dbReference type="RefSeq" id="XP_018061335.1">
    <property type="nucleotide sequence ID" value="XM_018220937.1"/>
</dbReference>
<keyword evidence="5" id="KW-0539">Nucleus</keyword>
<evidence type="ECO:0000256" key="3">
    <source>
        <dbReference type="ARBA" id="ARBA00023125"/>
    </source>
</evidence>
<name>A0A132B3L9_MOLSC</name>
<dbReference type="OrthoDB" id="1600564at2759"/>
<accession>A0A132B3L9</accession>
<comment type="subcellular location">
    <subcellularLocation>
        <location evidence="1">Nucleus</location>
    </subcellularLocation>
</comment>
<dbReference type="InterPro" id="IPR001138">
    <property type="entry name" value="Zn2Cys6_DnaBD"/>
</dbReference>
<dbReference type="KEGG" id="psco:LY89DRAFT_743309"/>
<dbReference type="Proteomes" id="UP000070700">
    <property type="component" value="Unassembled WGS sequence"/>
</dbReference>
<dbReference type="InParanoid" id="A0A132B3L9"/>
<evidence type="ECO:0000256" key="5">
    <source>
        <dbReference type="ARBA" id="ARBA00023242"/>
    </source>
</evidence>
<evidence type="ECO:0000256" key="2">
    <source>
        <dbReference type="ARBA" id="ARBA00023015"/>
    </source>
</evidence>
<keyword evidence="3" id="KW-0238">DNA-binding</keyword>
<feature type="region of interest" description="Disordered" evidence="6">
    <location>
        <begin position="93"/>
        <end position="115"/>
    </location>
</feature>
<dbReference type="GO" id="GO:0000981">
    <property type="term" value="F:DNA-binding transcription factor activity, RNA polymerase II-specific"/>
    <property type="evidence" value="ECO:0007669"/>
    <property type="project" value="InterPro"/>
</dbReference>
<evidence type="ECO:0000259" key="7">
    <source>
        <dbReference type="PROSITE" id="PS00463"/>
    </source>
</evidence>
<gene>
    <name evidence="8" type="ORF">LY89DRAFT_743309</name>
</gene>
<keyword evidence="9" id="KW-1185">Reference proteome</keyword>
<evidence type="ECO:0000256" key="4">
    <source>
        <dbReference type="ARBA" id="ARBA00023163"/>
    </source>
</evidence>
<dbReference type="GO" id="GO:0005634">
    <property type="term" value="C:nucleus"/>
    <property type="evidence" value="ECO:0007669"/>
    <property type="project" value="UniProtKB-SubCell"/>
</dbReference>
<feature type="domain" description="Zn(2)-C6 fungal-type" evidence="7">
    <location>
        <begin position="19"/>
        <end position="50"/>
    </location>
</feature>
<evidence type="ECO:0000313" key="9">
    <source>
        <dbReference type="Proteomes" id="UP000070700"/>
    </source>
</evidence>
<dbReference type="PANTHER" id="PTHR31845">
    <property type="entry name" value="FINGER DOMAIN PROTEIN, PUTATIVE-RELATED"/>
    <property type="match status" value="1"/>
</dbReference>
<dbReference type="GO" id="GO:0000976">
    <property type="term" value="F:transcription cis-regulatory region binding"/>
    <property type="evidence" value="ECO:0007669"/>
    <property type="project" value="TreeGrafter"/>
</dbReference>
<proteinExistence type="predicted"/>
<evidence type="ECO:0000256" key="6">
    <source>
        <dbReference type="SAM" id="MobiDB-lite"/>
    </source>
</evidence>
<dbReference type="InterPro" id="IPR036864">
    <property type="entry name" value="Zn2-C6_fun-type_DNA-bd_sf"/>
</dbReference>
<dbReference type="AlphaFoldDB" id="A0A132B3L9"/>
<dbReference type="InterPro" id="IPR051089">
    <property type="entry name" value="prtT"/>
</dbReference>
<reference evidence="8 9" key="1">
    <citation type="submission" date="2015-10" db="EMBL/GenBank/DDBJ databases">
        <title>Full genome of DAOMC 229536 Phialocephala scopiformis, a fungal endophyte of spruce producing the potent anti-insectan compound rugulosin.</title>
        <authorList>
            <consortium name="DOE Joint Genome Institute"/>
            <person name="Walker A.K."/>
            <person name="Frasz S.L."/>
            <person name="Seifert K.A."/>
            <person name="Miller J.D."/>
            <person name="Mondo S.J."/>
            <person name="Labutti K."/>
            <person name="Lipzen A."/>
            <person name="Dockter R."/>
            <person name="Kennedy M."/>
            <person name="Grigoriev I.V."/>
            <person name="Spatafora J.W."/>
        </authorList>
    </citation>
    <scope>NUCLEOTIDE SEQUENCE [LARGE SCALE GENOMIC DNA]</scope>
    <source>
        <strain evidence="8 9">CBS 120377</strain>
    </source>
</reference>
<keyword evidence="4" id="KW-0804">Transcription</keyword>
<sequence>MEDTNVSLPTRSRAPGHRACIPCARAKAGCVLVPGLDGKCERCVRLQKTCEQAVVRERTRTRRTGETRAYVKKLEEKLDGLVSLIQSRELGAEAQSSSFGDPTVHDHLNKSSGSHEMGSDAYLDSSIAASSMLNTGSYSTESVSTPPSSHPVDEMLSAQEVEMFLNIFKNEMCPSFPFIRLEESVTATDLRRDRPFFFLCIMAITSGNTDQKNVMTNLVMETLASRMYVHTERDLDMLLGILTYIAWSYHLVMYKGQKTALFASASVLINDLELNRPSRMKASANDTNLFEAAVPSTSQFRLKIKSFETVEHTPEVRRALLAYFYLSSIASSLLYTAEPPRVTKYIEDCYQVLSASNDPNDEHACALVESQLIVERMNQAPWNGESPLSTTPSVFFVKTIQEQLRMFRAKRADQIQRSFKLSLVCDYMDIYLYKIGLFPAYSAELGPIAPSFERLELVYSCLLAVKSFFDTFLATPPNKFRSLSMPDTCLFRHSLFTSHKLVTFEHPDWNLDSCRQTISLCDLLGKLAVQFEQAAVVLGFDTHKPEKQDWFTRGGKHLHRVKDYWEKKEAAELEVNRDNTFPAYPQIGDIDLLDDAFMMDVLGSWDDQNFAYQSFG</sequence>